<organism evidence="1">
    <name type="scientific">Homavirus sp</name>
    <dbReference type="NCBI Taxonomy" id="2487769"/>
    <lineage>
        <taxon>Viruses</taxon>
        <taxon>Varidnaviria</taxon>
        <taxon>Bamfordvirae</taxon>
        <taxon>Nucleocytoviricota</taxon>
        <taxon>Megaviricetes</taxon>
        <taxon>Imitervirales</taxon>
        <taxon>Mimiviridae</taxon>
        <taxon>Klosneuvirinae</taxon>
    </lineage>
</organism>
<name>A0A3G5A565_9VIRU</name>
<proteinExistence type="predicted"/>
<accession>A0A3G5A565</accession>
<sequence length="144" mass="16523">MGNSTATPNYNGKFRTKCPLALGIRFKDEQSIVCLEPWNGHLLREDSIQMAIMIGEDLYFKCENSQFLISQEFHIPWTKPISFQGSVNRILSNVVKNYTDNNMYFEAVRKLLVTNSMFSILKVGTELVVDPELFTDTTYLAEIK</sequence>
<dbReference type="EMBL" id="MK072370">
    <property type="protein sequence ID" value="AYV82376.1"/>
    <property type="molecule type" value="Genomic_DNA"/>
</dbReference>
<reference evidence="1" key="1">
    <citation type="submission" date="2018-10" db="EMBL/GenBank/DDBJ databases">
        <title>Hidden diversity of soil giant viruses.</title>
        <authorList>
            <person name="Schulz F."/>
            <person name="Alteio L."/>
            <person name="Goudeau D."/>
            <person name="Ryan E.M."/>
            <person name="Malmstrom R.R."/>
            <person name="Blanchard J."/>
            <person name="Woyke T."/>
        </authorList>
    </citation>
    <scope>NUCLEOTIDE SEQUENCE</scope>
    <source>
        <strain evidence="1">HOV1</strain>
    </source>
</reference>
<evidence type="ECO:0000313" key="1">
    <source>
        <dbReference type="EMBL" id="AYV82376.1"/>
    </source>
</evidence>
<protein>
    <submittedName>
        <fullName evidence="1">Uncharacterized protein</fullName>
    </submittedName>
</protein>
<gene>
    <name evidence="1" type="ORF">Homavirus39_4</name>
</gene>